<dbReference type="GO" id="GO:0016787">
    <property type="term" value="F:hydrolase activity"/>
    <property type="evidence" value="ECO:0007669"/>
    <property type="project" value="UniProtKB-KW"/>
</dbReference>
<accession>A0AA50KBB1</accession>
<dbReference type="Gene3D" id="3.40.50.1820">
    <property type="entry name" value="alpha/beta hydrolase"/>
    <property type="match status" value="1"/>
</dbReference>
<dbReference type="SUPFAM" id="SSF53474">
    <property type="entry name" value="alpha/beta-Hydrolases"/>
    <property type="match status" value="1"/>
</dbReference>
<keyword evidence="2" id="KW-0378">Hydrolase</keyword>
<proteinExistence type="predicted"/>
<gene>
    <name evidence="2" type="ORF">RA178_15610</name>
</gene>
<dbReference type="AlphaFoldDB" id="A0AA50KBB1"/>
<evidence type="ECO:0000259" key="1">
    <source>
        <dbReference type="Pfam" id="PF20408"/>
    </source>
</evidence>
<dbReference type="RefSeq" id="WP_306682672.1">
    <property type="nucleotide sequence ID" value="NZ_CP132914.1"/>
</dbReference>
<dbReference type="PANTHER" id="PTHR13136">
    <property type="entry name" value="TESTIS DEVELOPMENT PROTEIN PRTD"/>
    <property type="match status" value="1"/>
</dbReference>
<dbReference type="Proteomes" id="UP001236800">
    <property type="component" value="Chromosome"/>
</dbReference>
<dbReference type="InterPro" id="IPR026555">
    <property type="entry name" value="NSL3/Tex30"/>
</dbReference>
<dbReference type="Pfam" id="PF20408">
    <property type="entry name" value="Abhydrolase_11"/>
    <property type="match status" value="1"/>
</dbReference>
<dbReference type="InterPro" id="IPR029058">
    <property type="entry name" value="AB_hydrolase_fold"/>
</dbReference>
<dbReference type="KEGG" id="sog:RA178_15610"/>
<feature type="domain" description="KANL3/Tex30 alpha/beta hydrolase-like" evidence="1">
    <location>
        <begin position="19"/>
        <end position="213"/>
    </location>
</feature>
<dbReference type="InterPro" id="IPR046879">
    <property type="entry name" value="KANL3/Tex30_Abhydrolase"/>
</dbReference>
<evidence type="ECO:0000313" key="2">
    <source>
        <dbReference type="EMBL" id="WMB71840.1"/>
    </source>
</evidence>
<reference evidence="2" key="1">
    <citation type="submission" date="2023-08" db="EMBL/GenBank/DDBJ databases">
        <title>Complete genome sequence of Shewanella oncorhynchi Z-P2, a siderophore putrebactin-producing bacterium.</title>
        <authorList>
            <person name="Zhang Y."/>
        </authorList>
    </citation>
    <scope>NUCLEOTIDE SEQUENCE</scope>
    <source>
        <strain evidence="2">Z-P2</strain>
    </source>
</reference>
<dbReference type="GeneID" id="301340639"/>
<dbReference type="EMBL" id="CP132914">
    <property type="protein sequence ID" value="WMB71840.1"/>
    <property type="molecule type" value="Genomic_DNA"/>
</dbReference>
<organism evidence="2">
    <name type="scientific">Shewanella oncorhynchi</name>
    <dbReference type="NCBI Taxonomy" id="2726434"/>
    <lineage>
        <taxon>Bacteria</taxon>
        <taxon>Pseudomonadati</taxon>
        <taxon>Pseudomonadota</taxon>
        <taxon>Gammaproteobacteria</taxon>
        <taxon>Alteromonadales</taxon>
        <taxon>Shewanellaceae</taxon>
        <taxon>Shewanella</taxon>
    </lineage>
</organism>
<name>A0AA50KBB1_9GAMM</name>
<dbReference type="PANTHER" id="PTHR13136:SF11">
    <property type="entry name" value="TESTIS-EXPRESSED PROTEIN 30"/>
    <property type="match status" value="1"/>
</dbReference>
<sequence length="224" mass="24441">MSCCLDKPSYVLEGEPVNTLILLAHGAGANMDSDFMQAMSAGFVAHGFRVMRFNFPYMQANAVDGKRRPPDRAPKLLACFTQMLDIAHSQPQVERVVLMGKSMGGRMAALLACDPALAARIDRVICLGYPFVPLKGGEPRLEPLNECQVPVLVVQGERDKFGGKAQIPSWPLKAEIGLAWITDGDHSFVPRKSSGTSEAANLARAIDLSSDFIRELDVERINVE</sequence>
<protein>
    <submittedName>
        <fullName evidence="2">Dienelactone hydrolase family protein</fullName>
    </submittedName>
</protein>